<sequence>MEKKSPAFVVVSGGRITRPAPIIGKSSFVDRVHVAPTPMATVSSRSRVQMNIVERFFRVVRANANKVVSGLEDPEKMITQAVGEMERDLIKVRQAYAEVFATTKRLEKQKEQATTMSAEWYKRAQLALEKGDENLAREALTRKKQFEETANAVTVQLEPMLVNVGKLNGSMQTLEGKISEARAQKDQYVARARTAQTTQKVNEMLGNVGVSSSMAAFEKMKDKVEELEVSSEVSAELASSTDKTLEQKFLDLEKGSGVDDELAKMKNQLGTGQKWSLPADASVDNELEKMKKERGH</sequence>
<evidence type="ECO:0000313" key="4">
    <source>
        <dbReference type="Proteomes" id="UP001157974"/>
    </source>
</evidence>
<evidence type="ECO:0000313" key="3">
    <source>
        <dbReference type="EMBL" id="KAJ8904829.1"/>
    </source>
</evidence>
<dbReference type="PANTHER" id="PTHR31088:SF6">
    <property type="entry name" value="PHAGE SHOCK PROTEIN A"/>
    <property type="match status" value="1"/>
</dbReference>
<feature type="region of interest" description="Disordered" evidence="2">
    <location>
        <begin position="268"/>
        <end position="296"/>
    </location>
</feature>
<evidence type="ECO:0008006" key="5">
    <source>
        <dbReference type="Google" id="ProtNLM"/>
    </source>
</evidence>
<name>A0AAV8UQR9_9RHOD</name>
<feature type="compositionally biased region" description="Basic and acidic residues" evidence="2">
    <location>
        <begin position="286"/>
        <end position="296"/>
    </location>
</feature>
<keyword evidence="4" id="KW-1185">Reference proteome</keyword>
<evidence type="ECO:0000256" key="1">
    <source>
        <dbReference type="ARBA" id="ARBA00043985"/>
    </source>
</evidence>
<evidence type="ECO:0000256" key="2">
    <source>
        <dbReference type="SAM" id="MobiDB-lite"/>
    </source>
</evidence>
<comment type="similarity">
    <text evidence="1">Belongs to the PspA/Vipp/IM30 family.</text>
</comment>
<reference evidence="3 4" key="1">
    <citation type="journal article" date="2023" name="Nat. Commun.">
        <title>Origin of minicircular mitochondrial genomes in red algae.</title>
        <authorList>
            <person name="Lee Y."/>
            <person name="Cho C.H."/>
            <person name="Lee Y.M."/>
            <person name="Park S.I."/>
            <person name="Yang J.H."/>
            <person name="West J.A."/>
            <person name="Bhattacharya D."/>
            <person name="Yoon H.S."/>
        </authorList>
    </citation>
    <scope>NUCLEOTIDE SEQUENCE [LARGE SCALE GENOMIC DNA]</scope>
    <source>
        <strain evidence="3 4">CCMP1338</strain>
        <tissue evidence="3">Whole cell</tissue>
    </source>
</reference>
<proteinExistence type="inferred from homology"/>
<dbReference type="PANTHER" id="PTHR31088">
    <property type="entry name" value="MEMBRANE-ASSOCIATED PROTEIN VIPP1, CHLOROPLASTIC"/>
    <property type="match status" value="1"/>
</dbReference>
<dbReference type="InterPro" id="IPR007157">
    <property type="entry name" value="PspA_VIPP1"/>
</dbReference>
<organism evidence="3 4">
    <name type="scientific">Rhodosorus marinus</name>
    <dbReference type="NCBI Taxonomy" id="101924"/>
    <lineage>
        <taxon>Eukaryota</taxon>
        <taxon>Rhodophyta</taxon>
        <taxon>Stylonematophyceae</taxon>
        <taxon>Stylonematales</taxon>
        <taxon>Stylonemataceae</taxon>
        <taxon>Rhodosorus</taxon>
    </lineage>
</organism>
<comment type="caution">
    <text evidence="3">The sequence shown here is derived from an EMBL/GenBank/DDBJ whole genome shotgun (WGS) entry which is preliminary data.</text>
</comment>
<protein>
    <recommendedName>
        <fullName evidence="5">PspA/IM30 family protein</fullName>
    </recommendedName>
</protein>
<dbReference type="Pfam" id="PF04012">
    <property type="entry name" value="PspA_IM30"/>
    <property type="match status" value="1"/>
</dbReference>
<dbReference type="AlphaFoldDB" id="A0AAV8UQR9"/>
<accession>A0AAV8UQR9</accession>
<dbReference type="EMBL" id="JAMWBK010000005">
    <property type="protein sequence ID" value="KAJ8904829.1"/>
    <property type="molecule type" value="Genomic_DNA"/>
</dbReference>
<dbReference type="Proteomes" id="UP001157974">
    <property type="component" value="Unassembled WGS sequence"/>
</dbReference>
<gene>
    <name evidence="3" type="ORF">NDN08_001343</name>
</gene>